<proteinExistence type="predicted"/>
<name>A0ACC0Q4Z2_RHOML</name>
<dbReference type="Proteomes" id="UP001062846">
    <property type="component" value="Chromosome 1"/>
</dbReference>
<protein>
    <submittedName>
        <fullName evidence="1">Uncharacterized protein</fullName>
    </submittedName>
</protein>
<dbReference type="EMBL" id="CM046388">
    <property type="protein sequence ID" value="KAI8572429.1"/>
    <property type="molecule type" value="Genomic_DNA"/>
</dbReference>
<organism evidence="1 2">
    <name type="scientific">Rhododendron molle</name>
    <name type="common">Chinese azalea</name>
    <name type="synonym">Azalea mollis</name>
    <dbReference type="NCBI Taxonomy" id="49168"/>
    <lineage>
        <taxon>Eukaryota</taxon>
        <taxon>Viridiplantae</taxon>
        <taxon>Streptophyta</taxon>
        <taxon>Embryophyta</taxon>
        <taxon>Tracheophyta</taxon>
        <taxon>Spermatophyta</taxon>
        <taxon>Magnoliopsida</taxon>
        <taxon>eudicotyledons</taxon>
        <taxon>Gunneridae</taxon>
        <taxon>Pentapetalae</taxon>
        <taxon>asterids</taxon>
        <taxon>Ericales</taxon>
        <taxon>Ericaceae</taxon>
        <taxon>Ericoideae</taxon>
        <taxon>Rhodoreae</taxon>
        <taxon>Rhododendron</taxon>
    </lineage>
</organism>
<evidence type="ECO:0000313" key="2">
    <source>
        <dbReference type="Proteomes" id="UP001062846"/>
    </source>
</evidence>
<comment type="caution">
    <text evidence="1">The sequence shown here is derived from an EMBL/GenBank/DDBJ whole genome shotgun (WGS) entry which is preliminary data.</text>
</comment>
<accession>A0ACC0Q4Z2</accession>
<keyword evidence="2" id="KW-1185">Reference proteome</keyword>
<evidence type="ECO:0000313" key="1">
    <source>
        <dbReference type="EMBL" id="KAI8572429.1"/>
    </source>
</evidence>
<sequence length="609" mass="69493">MKRTRPTISARKRKADQTSTSEVGEAGGRGRRQRHKKVVREVGEEENRPEVEQQVQEDAIKAEKDARPAAQVEEDEAKPDGQAEEEARADVETEEEARTDAHTEAVELEAERHEEDAHTEVSVVRRGRGRGRQQRQRHDEVPVGLEDLRLLKDFGNHVAADIWNGRERQLLKIYNHSHYLKNWELPTTNRRFMDRVKASGLLPLAQITYLYCNKVLVSAFVERWHPETNSFHFGFGEMTITLEDVLGSQLRVAEASDVVSCGGVELHWLKNTFMNVGDAATDERVDYYARAFLLYLLGTTLFVDKTGIRVNVSYLALLSNLGQVRTYAWGVGALGFLYRQLGQASRSHVKQMGGYTTLLEAWIQEHFPMFQHAMNANYIEELPRAARWQSRWEAKSATTVRYHEMLDDVQASQVVFDPYRERRQVVADMALYTGCICCMVVVEPYQPDRVLRQFGLVQLVPGPPLAPLRGTRGSTSATYSVVYQYTDALWQNWRDHMLHEDKRVPVTPGIPWESHQDYLPWFRRVSHLKVARGRRDGHNTKSAEERTAKALVVVDNCLSGTHISPFEMKNTLREVQRILRGQDAAHLSTPGPSSSISFTRHSAQPIDLT</sequence>
<reference evidence="1" key="1">
    <citation type="submission" date="2022-02" db="EMBL/GenBank/DDBJ databases">
        <title>Plant Genome Project.</title>
        <authorList>
            <person name="Zhang R.-G."/>
        </authorList>
    </citation>
    <scope>NUCLEOTIDE SEQUENCE</scope>
    <source>
        <strain evidence="1">AT1</strain>
    </source>
</reference>
<gene>
    <name evidence="1" type="ORF">RHMOL_Rhmol01G0197500</name>
</gene>